<accession>L1J6H3</accession>
<dbReference type="KEGG" id="gtt:GUITHDRAFT_140169"/>
<evidence type="ECO:0000313" key="5">
    <source>
        <dbReference type="EnsemblProtists" id="EKX43704"/>
    </source>
</evidence>
<gene>
    <name evidence="4" type="ORF">GUITHDRAFT_140169</name>
</gene>
<dbReference type="HOGENOM" id="CLU_490444_0_0_1"/>
<dbReference type="RefSeq" id="XP_005830684.1">
    <property type="nucleotide sequence ID" value="XM_005830627.1"/>
</dbReference>
<dbReference type="EnsemblProtists" id="EKX43704">
    <property type="protein sequence ID" value="EKX43704"/>
    <property type="gene ID" value="GUITHDRAFT_140169"/>
</dbReference>
<proteinExistence type="predicted"/>
<dbReference type="GeneID" id="17300381"/>
<evidence type="ECO:0000313" key="4">
    <source>
        <dbReference type="EMBL" id="EKX43704.1"/>
    </source>
</evidence>
<dbReference type="InterPro" id="IPR015915">
    <property type="entry name" value="Kelch-typ_b-propeller"/>
</dbReference>
<dbReference type="OrthoDB" id="432528at2759"/>
<dbReference type="InterPro" id="IPR006652">
    <property type="entry name" value="Kelch_1"/>
</dbReference>
<evidence type="ECO:0000256" key="3">
    <source>
        <dbReference type="SAM" id="SignalP"/>
    </source>
</evidence>
<reference evidence="6" key="2">
    <citation type="submission" date="2012-11" db="EMBL/GenBank/DDBJ databases">
        <authorList>
            <person name="Kuo A."/>
            <person name="Curtis B.A."/>
            <person name="Tanifuji G."/>
            <person name="Burki F."/>
            <person name="Gruber A."/>
            <person name="Irimia M."/>
            <person name="Maruyama S."/>
            <person name="Arias M.C."/>
            <person name="Ball S.G."/>
            <person name="Gile G.H."/>
            <person name="Hirakawa Y."/>
            <person name="Hopkins J.F."/>
            <person name="Rensing S.A."/>
            <person name="Schmutz J."/>
            <person name="Symeonidi A."/>
            <person name="Elias M."/>
            <person name="Eveleigh R.J."/>
            <person name="Herman E.K."/>
            <person name="Klute M.J."/>
            <person name="Nakayama T."/>
            <person name="Obornik M."/>
            <person name="Reyes-Prieto A."/>
            <person name="Armbrust E.V."/>
            <person name="Aves S.J."/>
            <person name="Beiko R.G."/>
            <person name="Coutinho P."/>
            <person name="Dacks J.B."/>
            <person name="Durnford D.G."/>
            <person name="Fast N.M."/>
            <person name="Green B.R."/>
            <person name="Grisdale C."/>
            <person name="Hempe F."/>
            <person name="Henrissat B."/>
            <person name="Hoppner M.P."/>
            <person name="Ishida K.-I."/>
            <person name="Kim E."/>
            <person name="Koreny L."/>
            <person name="Kroth P.G."/>
            <person name="Liu Y."/>
            <person name="Malik S.-B."/>
            <person name="Maier U.G."/>
            <person name="McRose D."/>
            <person name="Mock T."/>
            <person name="Neilson J.A."/>
            <person name="Onodera N.T."/>
            <person name="Poole A.M."/>
            <person name="Pritham E.J."/>
            <person name="Richards T.A."/>
            <person name="Rocap G."/>
            <person name="Roy S.W."/>
            <person name="Sarai C."/>
            <person name="Schaack S."/>
            <person name="Shirato S."/>
            <person name="Slamovits C.H."/>
            <person name="Spencer D.F."/>
            <person name="Suzuki S."/>
            <person name="Worden A.Z."/>
            <person name="Zauner S."/>
            <person name="Barry K."/>
            <person name="Bell C."/>
            <person name="Bharti A.K."/>
            <person name="Crow J.A."/>
            <person name="Grimwood J."/>
            <person name="Kramer R."/>
            <person name="Lindquist E."/>
            <person name="Lucas S."/>
            <person name="Salamov A."/>
            <person name="McFadden G.I."/>
            <person name="Lane C.E."/>
            <person name="Keeling P.J."/>
            <person name="Gray M.W."/>
            <person name="Grigoriev I.V."/>
            <person name="Archibald J.M."/>
        </authorList>
    </citation>
    <scope>NUCLEOTIDE SEQUENCE</scope>
    <source>
        <strain evidence="6">CCMP2712</strain>
    </source>
</reference>
<name>L1J6H3_GUITC</name>
<dbReference type="Gene3D" id="2.120.10.80">
    <property type="entry name" value="Kelch-type beta propeller"/>
    <property type="match status" value="3"/>
</dbReference>
<dbReference type="OMA" id="TSHRCRD"/>
<feature type="signal peptide" evidence="3">
    <location>
        <begin position="1"/>
        <end position="42"/>
    </location>
</feature>
<dbReference type="SUPFAM" id="SSF117281">
    <property type="entry name" value="Kelch motif"/>
    <property type="match status" value="2"/>
</dbReference>
<dbReference type="eggNOG" id="KOG0379">
    <property type="taxonomic scope" value="Eukaryota"/>
</dbReference>
<dbReference type="EMBL" id="JH993008">
    <property type="protein sequence ID" value="EKX43704.1"/>
    <property type="molecule type" value="Genomic_DNA"/>
</dbReference>
<keyword evidence="3" id="KW-0732">Signal</keyword>
<keyword evidence="2" id="KW-0677">Repeat</keyword>
<dbReference type="PANTHER" id="PTHR46093">
    <property type="entry name" value="ACYL-COA-BINDING DOMAIN-CONTAINING PROTEIN 5"/>
    <property type="match status" value="1"/>
</dbReference>
<keyword evidence="6" id="KW-1185">Reference proteome</keyword>
<feature type="chain" id="PRO_5008770951" evidence="3">
    <location>
        <begin position="43"/>
        <end position="556"/>
    </location>
</feature>
<dbReference type="AlphaFoldDB" id="L1J6H3"/>
<dbReference type="PaxDb" id="55529-EKX43704"/>
<reference evidence="4 6" key="1">
    <citation type="journal article" date="2012" name="Nature">
        <title>Algal genomes reveal evolutionary mosaicism and the fate of nucleomorphs.</title>
        <authorList>
            <consortium name="DOE Joint Genome Institute"/>
            <person name="Curtis B.A."/>
            <person name="Tanifuji G."/>
            <person name="Burki F."/>
            <person name="Gruber A."/>
            <person name="Irimia M."/>
            <person name="Maruyama S."/>
            <person name="Arias M.C."/>
            <person name="Ball S.G."/>
            <person name="Gile G.H."/>
            <person name="Hirakawa Y."/>
            <person name="Hopkins J.F."/>
            <person name="Kuo A."/>
            <person name="Rensing S.A."/>
            <person name="Schmutz J."/>
            <person name="Symeonidi A."/>
            <person name="Elias M."/>
            <person name="Eveleigh R.J."/>
            <person name="Herman E.K."/>
            <person name="Klute M.J."/>
            <person name="Nakayama T."/>
            <person name="Obornik M."/>
            <person name="Reyes-Prieto A."/>
            <person name="Armbrust E.V."/>
            <person name="Aves S.J."/>
            <person name="Beiko R.G."/>
            <person name="Coutinho P."/>
            <person name="Dacks J.B."/>
            <person name="Durnford D.G."/>
            <person name="Fast N.M."/>
            <person name="Green B.R."/>
            <person name="Grisdale C.J."/>
            <person name="Hempel F."/>
            <person name="Henrissat B."/>
            <person name="Hoppner M.P."/>
            <person name="Ishida K."/>
            <person name="Kim E."/>
            <person name="Koreny L."/>
            <person name="Kroth P.G."/>
            <person name="Liu Y."/>
            <person name="Malik S.B."/>
            <person name="Maier U.G."/>
            <person name="McRose D."/>
            <person name="Mock T."/>
            <person name="Neilson J.A."/>
            <person name="Onodera N.T."/>
            <person name="Poole A.M."/>
            <person name="Pritham E.J."/>
            <person name="Richards T.A."/>
            <person name="Rocap G."/>
            <person name="Roy S.W."/>
            <person name="Sarai C."/>
            <person name="Schaack S."/>
            <person name="Shirato S."/>
            <person name="Slamovits C.H."/>
            <person name="Spencer D.F."/>
            <person name="Suzuki S."/>
            <person name="Worden A.Z."/>
            <person name="Zauner S."/>
            <person name="Barry K."/>
            <person name="Bell C."/>
            <person name="Bharti A.K."/>
            <person name="Crow J.A."/>
            <person name="Grimwood J."/>
            <person name="Kramer R."/>
            <person name="Lindquist E."/>
            <person name="Lucas S."/>
            <person name="Salamov A."/>
            <person name="McFadden G.I."/>
            <person name="Lane C.E."/>
            <person name="Keeling P.J."/>
            <person name="Gray M.W."/>
            <person name="Grigoriev I.V."/>
            <person name="Archibald J.M."/>
        </authorList>
    </citation>
    <scope>NUCLEOTIDE SEQUENCE</scope>
    <source>
        <strain evidence="4 6">CCMP2712</strain>
    </source>
</reference>
<dbReference type="Pfam" id="PF24681">
    <property type="entry name" value="Kelch_KLHDC2_KLHL20_DRC7"/>
    <property type="match status" value="2"/>
</dbReference>
<organism evidence="4">
    <name type="scientific">Guillardia theta (strain CCMP2712)</name>
    <name type="common">Cryptophyte</name>
    <dbReference type="NCBI Taxonomy" id="905079"/>
    <lineage>
        <taxon>Eukaryota</taxon>
        <taxon>Cryptophyceae</taxon>
        <taxon>Pyrenomonadales</taxon>
        <taxon>Geminigeraceae</taxon>
        <taxon>Guillardia</taxon>
    </lineage>
</organism>
<evidence type="ECO:0000256" key="1">
    <source>
        <dbReference type="ARBA" id="ARBA00022441"/>
    </source>
</evidence>
<dbReference type="Proteomes" id="UP000011087">
    <property type="component" value="Unassembled WGS sequence"/>
</dbReference>
<evidence type="ECO:0000313" key="6">
    <source>
        <dbReference type="Proteomes" id="UP000011087"/>
    </source>
</evidence>
<dbReference type="PANTHER" id="PTHR46093:SF18">
    <property type="entry name" value="FIBRONECTIN TYPE-III DOMAIN-CONTAINING PROTEIN"/>
    <property type="match status" value="1"/>
</dbReference>
<reference evidence="5" key="3">
    <citation type="submission" date="2015-06" db="UniProtKB">
        <authorList>
            <consortium name="EnsemblProtists"/>
        </authorList>
    </citation>
    <scope>IDENTIFICATION</scope>
</reference>
<sequence>MAEARGSPHSLVLAVASSLASPVLLYPLLLLLFAASPSPVMAGTVMPWVDLTRNPPPNLYAAGTCVVNNVAYVFDGSTIYTLSDPQGSWSKITAQGSTGAYGLWGFRMVTDNTYLYTYGYQGGTSPLYRFQISTSTWSIVNATGSPASQSAFAMAYLSNKIYVFGGYNRNDELTNYMSLFDISTSTWSTLTVSSIQPSARYYAQMVAIGNLLYMYGGAYASASYDDVYTFSPLNNTWTLLDVATGSRPTGGGSYFSMTSIGSLIYVFGGESNQVLSNILRWTLDLTSSEWTKKDDTVPSSRSFFAMSSVSKLYVVSGYGADNTYNPYVYTPSTDSWQVKNVSGFEFLWNQRESAAMVSVGTKTYLHGGYSSLQTTAYNYEVNVLFGQMTIFDTAAEAWSHVYYSSLSTSSTYPSKRYGHAMTALGTAIYLFGGYEYTYSSGDGQLKSDLYKFDTSSYLWSLLSAGGSKPSARYRHGMVAVNGKIYLYGGAESHDTNTTADTNVYVLDPSALTWSILSTAGSTPSGRRMHSMVSMGSQIYLFGGNDPASGKSGREMT</sequence>
<keyword evidence="1" id="KW-0880">Kelch repeat</keyword>
<dbReference type="SMART" id="SM00612">
    <property type="entry name" value="Kelch"/>
    <property type="match status" value="4"/>
</dbReference>
<protein>
    <submittedName>
        <fullName evidence="4 5">Uncharacterized protein</fullName>
    </submittedName>
</protein>
<evidence type="ECO:0000256" key="2">
    <source>
        <dbReference type="ARBA" id="ARBA00022737"/>
    </source>
</evidence>